<dbReference type="Gene3D" id="3.20.20.370">
    <property type="entry name" value="Glycoside hydrolase/deacetylase"/>
    <property type="match status" value="1"/>
</dbReference>
<dbReference type="STRING" id="84029.CROST_08330"/>
<dbReference type="KEGG" id="crw:CROST_043110"/>
<name>A0A1S8LHB7_9CLOT</name>
<proteinExistence type="predicted"/>
<dbReference type="GO" id="GO:0005975">
    <property type="term" value="P:carbohydrate metabolic process"/>
    <property type="evidence" value="ECO:0007669"/>
    <property type="project" value="InterPro"/>
</dbReference>
<evidence type="ECO:0000313" key="1">
    <source>
        <dbReference type="EMBL" id="URZ13545.1"/>
    </source>
</evidence>
<reference evidence="1 2" key="1">
    <citation type="submission" date="2022-04" db="EMBL/GenBank/DDBJ databases">
        <title>Genome sequence of C. roseum typestrain.</title>
        <authorList>
            <person name="Poehlein A."/>
            <person name="Schoch T."/>
            <person name="Duerre P."/>
            <person name="Daniel R."/>
        </authorList>
    </citation>
    <scope>NUCLEOTIDE SEQUENCE [LARGE SCALE GENOMIC DNA]</scope>
    <source>
        <strain evidence="1 2">DSM 7320</strain>
    </source>
</reference>
<evidence type="ECO:0000313" key="2">
    <source>
        <dbReference type="Proteomes" id="UP000190951"/>
    </source>
</evidence>
<dbReference type="RefSeq" id="WP_077832929.1">
    <property type="nucleotide sequence ID" value="NZ_CP096988.1"/>
</dbReference>
<protein>
    <submittedName>
        <fullName evidence="1">Uncharacterized protein</fullName>
    </submittedName>
</protein>
<dbReference type="SUPFAM" id="SSF88713">
    <property type="entry name" value="Glycoside hydrolase/deacetylase"/>
    <property type="match status" value="1"/>
</dbReference>
<dbReference type="EMBL" id="CP096983">
    <property type="protein sequence ID" value="URZ13545.1"/>
    <property type="molecule type" value="Genomic_DNA"/>
</dbReference>
<dbReference type="Proteomes" id="UP000190951">
    <property type="component" value="Chromosome"/>
</dbReference>
<dbReference type="InterPro" id="IPR011330">
    <property type="entry name" value="Glyco_hydro/deAcase_b/a-brl"/>
</dbReference>
<dbReference type="GO" id="GO:0016810">
    <property type="term" value="F:hydrolase activity, acting on carbon-nitrogen (but not peptide) bonds"/>
    <property type="evidence" value="ECO:0007669"/>
    <property type="project" value="InterPro"/>
</dbReference>
<dbReference type="PANTHER" id="PTHR10587">
    <property type="entry name" value="GLYCOSYL TRANSFERASE-RELATED"/>
    <property type="match status" value="1"/>
</dbReference>
<accession>A0A1S8LHB7</accession>
<dbReference type="AlphaFoldDB" id="A0A1S8LHB7"/>
<dbReference type="InterPro" id="IPR050248">
    <property type="entry name" value="Polysacc_deacetylase_ArnD"/>
</dbReference>
<dbReference type="PROSITE" id="PS51677">
    <property type="entry name" value="NODB"/>
    <property type="match status" value="1"/>
</dbReference>
<sequence>MNEEKNSTKKKLIVKRSILVGFVAILCWISFFVFGAYYHKKTITSAEETKNKVSILKHLKKHINSKEKKQIVNIVPGYMEPWEIQRNNPHKTAYLTFDDGPSANTTKILNILNANKIKATFFVIGKNAEAYPDLVKLEAKDGNSVGNHTYYHNIRYNEAPNEFLADVNKCDSVLKSILGDKYTPKLIRFPGGSGEKNEPRLAAFRQTVKSAGYRYLDWNDETGDAEQGLAPVSTLMYNLERYTSGHHTVVILMHDASAKTTSVDALPQVIQYLKSLNFTFDKIS</sequence>
<dbReference type="Pfam" id="PF01522">
    <property type="entry name" value="Polysacc_deac_1"/>
    <property type="match status" value="1"/>
</dbReference>
<keyword evidence="2" id="KW-1185">Reference proteome</keyword>
<dbReference type="InterPro" id="IPR002509">
    <property type="entry name" value="NODB_dom"/>
</dbReference>
<gene>
    <name evidence="1" type="ORF">CROST_043110</name>
</gene>
<dbReference type="PANTHER" id="PTHR10587:SF125">
    <property type="entry name" value="POLYSACCHARIDE DEACETYLASE YHEN-RELATED"/>
    <property type="match status" value="1"/>
</dbReference>
<dbReference type="CDD" id="cd10944">
    <property type="entry name" value="CE4_SmPgdA_like"/>
    <property type="match status" value="1"/>
</dbReference>
<organism evidence="1 2">
    <name type="scientific">Clostridium felsineum</name>
    <dbReference type="NCBI Taxonomy" id="36839"/>
    <lineage>
        <taxon>Bacteria</taxon>
        <taxon>Bacillati</taxon>
        <taxon>Bacillota</taxon>
        <taxon>Clostridia</taxon>
        <taxon>Eubacteriales</taxon>
        <taxon>Clostridiaceae</taxon>
        <taxon>Clostridium</taxon>
    </lineage>
</organism>